<evidence type="ECO:0000313" key="2">
    <source>
        <dbReference type="Proteomes" id="UP001143910"/>
    </source>
</evidence>
<sequence length="362" mass="41063">MSIRRQSCEGCFRGRRKCDLAYPICNRCQRNKKSCHYVYPPQVPDGSAATFSAAADVQSPPVKGAGLSRERSAGLELHQPRRDWLVRRRADLRLARPSRALRLRVGLEPVSGCRVEAHWIFDEIRNCPRAFASQSGTMFIHKGLFSAVVSAPLRTAFAMCNAVTSARDGIQEMMFKIMDTEISEWLVLTPTSTLLEDLAKLQAAVLYQIIRLFYGGLEARVTAERQEYLIRSYGLRLLQRMNTELSSLRQSWEVWVLMESIRRTVVVAFKLYTLYGTFRSGTCTETRAIKMLPMSTMIGSWSSREIYSQYSDLDQLTTYGDFGTVLMAKPVVRELDSFEKIVFAGCSGLDCGTLLQNQRQEE</sequence>
<gene>
    <name evidence="1" type="ORF">NQ176_g3772</name>
</gene>
<organism evidence="1 2">
    <name type="scientific">Zarea fungicola</name>
    <dbReference type="NCBI Taxonomy" id="93591"/>
    <lineage>
        <taxon>Eukaryota</taxon>
        <taxon>Fungi</taxon>
        <taxon>Dikarya</taxon>
        <taxon>Ascomycota</taxon>
        <taxon>Pezizomycotina</taxon>
        <taxon>Sordariomycetes</taxon>
        <taxon>Hypocreomycetidae</taxon>
        <taxon>Hypocreales</taxon>
        <taxon>Cordycipitaceae</taxon>
        <taxon>Zarea</taxon>
    </lineage>
</organism>
<keyword evidence="2" id="KW-1185">Reference proteome</keyword>
<accession>A0ACC1NIU3</accession>
<reference evidence="1" key="1">
    <citation type="submission" date="2022-08" db="EMBL/GenBank/DDBJ databases">
        <title>Genome Sequence of Lecanicillium fungicola.</title>
        <authorList>
            <person name="Buettner E."/>
        </authorList>
    </citation>
    <scope>NUCLEOTIDE SEQUENCE</scope>
    <source>
        <strain evidence="1">Babe33</strain>
    </source>
</reference>
<dbReference type="Proteomes" id="UP001143910">
    <property type="component" value="Unassembled WGS sequence"/>
</dbReference>
<name>A0ACC1NIU3_9HYPO</name>
<dbReference type="EMBL" id="JANJQO010000366">
    <property type="protein sequence ID" value="KAJ2978531.1"/>
    <property type="molecule type" value="Genomic_DNA"/>
</dbReference>
<evidence type="ECO:0000313" key="1">
    <source>
        <dbReference type="EMBL" id="KAJ2978531.1"/>
    </source>
</evidence>
<comment type="caution">
    <text evidence="1">The sequence shown here is derived from an EMBL/GenBank/DDBJ whole genome shotgun (WGS) entry which is preliminary data.</text>
</comment>
<protein>
    <submittedName>
        <fullName evidence="1">Uncharacterized protein</fullName>
    </submittedName>
</protein>
<proteinExistence type="predicted"/>